<reference evidence="3 4" key="1">
    <citation type="submission" date="2019-02" db="EMBL/GenBank/DDBJ databases">
        <title>Genomic Encyclopedia of Type Strains, Phase IV (KMG-IV): sequencing the most valuable type-strain genomes for metagenomic binning, comparative biology and taxonomic classification.</title>
        <authorList>
            <person name="Goeker M."/>
        </authorList>
    </citation>
    <scope>NUCLEOTIDE SEQUENCE [LARGE SCALE GENOMIC DNA]</scope>
    <source>
        <strain evidence="3 4">DSM 10617</strain>
    </source>
</reference>
<protein>
    <submittedName>
        <fullName evidence="3">Uncharacterized protein (TIGR00369 family)</fullName>
    </submittedName>
</protein>
<sequence>MAVHDLDVVAELALPALTLRISNPFVTWLGFELVRYEDGLAAIRFRPRPDHHNSFDVVHGGVCMTLLDVCMAYAGRSSNIALGDAAPGLVTVEMKTQFMRPAEGLLLARATLLHRTATMVFTEGRVFDERGGLCAHATGTFKFVRKLPASAGALKEQSRLPTRKLDGPGSD</sequence>
<dbReference type="PANTHER" id="PTHR43240">
    <property type="entry name" value="1,4-DIHYDROXY-2-NAPHTHOYL-COA THIOESTERASE 1"/>
    <property type="match status" value="1"/>
</dbReference>
<evidence type="ECO:0000256" key="1">
    <source>
        <dbReference type="ARBA" id="ARBA00022801"/>
    </source>
</evidence>
<dbReference type="CDD" id="cd03443">
    <property type="entry name" value="PaaI_thioesterase"/>
    <property type="match status" value="1"/>
</dbReference>
<evidence type="ECO:0000259" key="2">
    <source>
        <dbReference type="Pfam" id="PF03061"/>
    </source>
</evidence>
<evidence type="ECO:0000313" key="4">
    <source>
        <dbReference type="Proteomes" id="UP000293433"/>
    </source>
</evidence>
<keyword evidence="4" id="KW-1185">Reference proteome</keyword>
<feature type="domain" description="Thioesterase" evidence="2">
    <location>
        <begin position="56"/>
        <end position="135"/>
    </location>
</feature>
<dbReference type="Gene3D" id="3.10.129.10">
    <property type="entry name" value="Hotdog Thioesterase"/>
    <property type="match status" value="1"/>
</dbReference>
<dbReference type="Pfam" id="PF03061">
    <property type="entry name" value="4HBT"/>
    <property type="match status" value="1"/>
</dbReference>
<dbReference type="InterPro" id="IPR006683">
    <property type="entry name" value="Thioestr_dom"/>
</dbReference>
<dbReference type="SUPFAM" id="SSF54637">
    <property type="entry name" value="Thioesterase/thiol ester dehydrase-isomerase"/>
    <property type="match status" value="1"/>
</dbReference>
<gene>
    <name evidence="3" type="ORF">EV685_1334</name>
</gene>
<keyword evidence="1" id="KW-0378">Hydrolase</keyword>
<dbReference type="OrthoDB" id="4717506at2"/>
<name>A0A4Q7LSV7_9BURK</name>
<comment type="caution">
    <text evidence="3">The sequence shown here is derived from an EMBL/GenBank/DDBJ whole genome shotgun (WGS) entry which is preliminary data.</text>
</comment>
<dbReference type="NCBIfam" id="TIGR00369">
    <property type="entry name" value="unchar_dom_1"/>
    <property type="match status" value="1"/>
</dbReference>
<dbReference type="InterPro" id="IPR003736">
    <property type="entry name" value="PAAI_dom"/>
</dbReference>
<dbReference type="GO" id="GO:0016289">
    <property type="term" value="F:acyl-CoA hydrolase activity"/>
    <property type="evidence" value="ECO:0007669"/>
    <property type="project" value="UniProtKB-ARBA"/>
</dbReference>
<dbReference type="AlphaFoldDB" id="A0A4Q7LSV7"/>
<evidence type="ECO:0000313" key="3">
    <source>
        <dbReference type="EMBL" id="RZS56779.1"/>
    </source>
</evidence>
<organism evidence="3 4">
    <name type="scientific">Sphaerotilus mobilis</name>
    <dbReference type="NCBI Taxonomy" id="47994"/>
    <lineage>
        <taxon>Bacteria</taxon>
        <taxon>Pseudomonadati</taxon>
        <taxon>Pseudomonadota</taxon>
        <taxon>Betaproteobacteria</taxon>
        <taxon>Burkholderiales</taxon>
        <taxon>Sphaerotilaceae</taxon>
        <taxon>Sphaerotilus</taxon>
    </lineage>
</organism>
<dbReference type="Proteomes" id="UP000293433">
    <property type="component" value="Unassembled WGS sequence"/>
</dbReference>
<dbReference type="EMBL" id="SGWV01000008">
    <property type="protein sequence ID" value="RZS56779.1"/>
    <property type="molecule type" value="Genomic_DNA"/>
</dbReference>
<dbReference type="InterPro" id="IPR029069">
    <property type="entry name" value="HotDog_dom_sf"/>
</dbReference>
<dbReference type="RefSeq" id="WP_130481208.1">
    <property type="nucleotide sequence ID" value="NZ_SGWV01000008.1"/>
</dbReference>
<proteinExistence type="predicted"/>
<accession>A0A4Q7LSV7</accession>